<keyword evidence="6" id="KW-1185">Reference proteome</keyword>
<feature type="transmembrane region" description="Helical" evidence="2">
    <location>
        <begin position="141"/>
        <end position="162"/>
    </location>
</feature>
<dbReference type="PANTHER" id="PTHR22911">
    <property type="entry name" value="ACYL-MALONYL CONDENSING ENZYME-RELATED"/>
    <property type="match status" value="1"/>
</dbReference>
<dbReference type="PANTHER" id="PTHR22911:SF79">
    <property type="entry name" value="MOBA-LIKE NTP TRANSFERASE DOMAIN-CONTAINING PROTEIN"/>
    <property type="match status" value="1"/>
</dbReference>
<accession>A0A7M2Z153</accession>
<dbReference type="AlphaFoldDB" id="A0A7M2Z153"/>
<feature type="transmembrane region" description="Helical" evidence="2">
    <location>
        <begin position="31"/>
        <end position="50"/>
    </location>
</feature>
<evidence type="ECO:0000256" key="2">
    <source>
        <dbReference type="SAM" id="Phobius"/>
    </source>
</evidence>
<comment type="caution">
    <text evidence="5">The sequence shown here is derived from an EMBL/GenBank/DDBJ whole genome shotgun (WGS) entry which is preliminary data.</text>
</comment>
<evidence type="ECO:0000313" key="6">
    <source>
        <dbReference type="Proteomes" id="UP000254134"/>
    </source>
</evidence>
<keyword evidence="3" id="KW-0732">Signal</keyword>
<feature type="transmembrane region" description="Helical" evidence="2">
    <location>
        <begin position="86"/>
        <end position="104"/>
    </location>
</feature>
<feature type="signal peptide" evidence="3">
    <location>
        <begin position="1"/>
        <end position="21"/>
    </location>
</feature>
<dbReference type="RefSeq" id="WP_114795698.1">
    <property type="nucleotide sequence ID" value="NZ_QQZY01000002.1"/>
</dbReference>
<keyword evidence="2" id="KW-0472">Membrane</keyword>
<name>A0A7M2Z153_9ACTN</name>
<feature type="chain" id="PRO_5029642449" evidence="3">
    <location>
        <begin position="22"/>
        <end position="293"/>
    </location>
</feature>
<comment type="similarity">
    <text evidence="1">Belongs to the EamA transporter family.</text>
</comment>
<feature type="transmembrane region" description="Helical" evidence="2">
    <location>
        <begin position="62"/>
        <end position="80"/>
    </location>
</feature>
<feature type="transmembrane region" description="Helical" evidence="2">
    <location>
        <begin position="116"/>
        <end position="135"/>
    </location>
</feature>
<sequence>MARLQVLLAAALFGTTGTAQALGPASSTPLTVGAGRIAVGGSLLVLLAWASGGLRGRRPPRLVLVAGAGVAVYQLAFFQAVADTGVAIGAIVAIGSGPVFAGLLERVLDGSWPGRSWLVATILATAGVASLTLSSAGDASLSASGIALALVSGAGYATYTVVAKRLLRLGHTPIAVMGASFGAGAVLLLPVLLLGGTEWLRTPGGLALVLYLGVVPTALAYVLFARGLQRLDASEVTTIVLAEPLTATVLGAVVLDERVGAGGAAGAALVLAGLAVLAFPRGARHAAVAQARP</sequence>
<feature type="transmembrane region" description="Helical" evidence="2">
    <location>
        <begin position="261"/>
        <end position="279"/>
    </location>
</feature>
<gene>
    <name evidence="5" type="ORF">Gocc_1301</name>
</gene>
<feature type="transmembrane region" description="Helical" evidence="2">
    <location>
        <begin position="236"/>
        <end position="255"/>
    </location>
</feature>
<dbReference type="Pfam" id="PF00892">
    <property type="entry name" value="EamA"/>
    <property type="match status" value="2"/>
</dbReference>
<dbReference type="InterPro" id="IPR037185">
    <property type="entry name" value="EmrE-like"/>
</dbReference>
<dbReference type="GO" id="GO:0016020">
    <property type="term" value="C:membrane"/>
    <property type="evidence" value="ECO:0007669"/>
    <property type="project" value="InterPro"/>
</dbReference>
<keyword evidence="2" id="KW-1133">Transmembrane helix</keyword>
<reference evidence="6" key="2">
    <citation type="journal article" date="2019" name="MicrobiologyOpen">
        <title>High-quality draft genome sequence of Gaiella occulta isolated from a 150 meter deep mineral water borehole and comparison with the genome sequences of other deep-branching lineages of the phylum Actinobacteria.</title>
        <authorList>
            <person name="Severino R."/>
            <person name="Froufe H.J.C."/>
            <person name="Barroso C."/>
            <person name="Albuquerque L."/>
            <person name="Lobo-da-Cunha A."/>
            <person name="da Costa M.S."/>
            <person name="Egas C."/>
        </authorList>
    </citation>
    <scope>NUCLEOTIDE SEQUENCE [LARGE SCALE GENOMIC DNA]</scope>
    <source>
        <strain evidence="6">F2-233</strain>
    </source>
</reference>
<dbReference type="SUPFAM" id="SSF103481">
    <property type="entry name" value="Multidrug resistance efflux transporter EmrE"/>
    <property type="match status" value="2"/>
</dbReference>
<proteinExistence type="inferred from homology"/>
<dbReference type="Proteomes" id="UP000254134">
    <property type="component" value="Unassembled WGS sequence"/>
</dbReference>
<evidence type="ECO:0000313" key="5">
    <source>
        <dbReference type="EMBL" id="RDI75503.1"/>
    </source>
</evidence>
<dbReference type="OrthoDB" id="9787117at2"/>
<organism evidence="5 6">
    <name type="scientific">Gaiella occulta</name>
    <dbReference type="NCBI Taxonomy" id="1002870"/>
    <lineage>
        <taxon>Bacteria</taxon>
        <taxon>Bacillati</taxon>
        <taxon>Actinomycetota</taxon>
        <taxon>Thermoleophilia</taxon>
        <taxon>Gaiellales</taxon>
        <taxon>Gaiellaceae</taxon>
        <taxon>Gaiella</taxon>
    </lineage>
</organism>
<feature type="domain" description="EamA" evidence="4">
    <location>
        <begin position="144"/>
        <end position="277"/>
    </location>
</feature>
<evidence type="ECO:0000259" key="4">
    <source>
        <dbReference type="Pfam" id="PF00892"/>
    </source>
</evidence>
<feature type="transmembrane region" description="Helical" evidence="2">
    <location>
        <begin position="205"/>
        <end position="224"/>
    </location>
</feature>
<evidence type="ECO:0000256" key="1">
    <source>
        <dbReference type="ARBA" id="ARBA00007362"/>
    </source>
</evidence>
<protein>
    <submittedName>
        <fullName evidence="5">DMT-type permease</fullName>
    </submittedName>
</protein>
<evidence type="ECO:0000256" key="3">
    <source>
        <dbReference type="SAM" id="SignalP"/>
    </source>
</evidence>
<reference evidence="5 6" key="1">
    <citation type="submission" date="2018-07" db="EMBL/GenBank/DDBJ databases">
        <title>High-quality-draft genome sequence of Gaiella occulta.</title>
        <authorList>
            <person name="Severino R."/>
            <person name="Froufe H.J.C."/>
            <person name="Rainey F.A."/>
            <person name="Barroso C."/>
            <person name="Albuquerque L."/>
            <person name="Lobo-Da-Cunha A."/>
            <person name="Da Costa M.S."/>
            <person name="Egas C."/>
        </authorList>
    </citation>
    <scope>NUCLEOTIDE SEQUENCE [LARGE SCALE GENOMIC DNA]</scope>
    <source>
        <strain evidence="5 6">F2-233</strain>
    </source>
</reference>
<dbReference type="Gene3D" id="1.10.3730.20">
    <property type="match status" value="1"/>
</dbReference>
<keyword evidence="2" id="KW-0812">Transmembrane</keyword>
<dbReference type="InterPro" id="IPR000620">
    <property type="entry name" value="EamA_dom"/>
</dbReference>
<feature type="domain" description="EamA" evidence="4">
    <location>
        <begin position="4"/>
        <end position="131"/>
    </location>
</feature>
<dbReference type="EMBL" id="QQZY01000002">
    <property type="protein sequence ID" value="RDI75503.1"/>
    <property type="molecule type" value="Genomic_DNA"/>
</dbReference>
<feature type="transmembrane region" description="Helical" evidence="2">
    <location>
        <begin position="174"/>
        <end position="193"/>
    </location>
</feature>